<evidence type="ECO:0000313" key="4">
    <source>
        <dbReference type="EMBL" id="MFD1145095.1"/>
    </source>
</evidence>
<evidence type="ECO:0000256" key="3">
    <source>
        <dbReference type="SAM" id="Phobius"/>
    </source>
</evidence>
<feature type="region of interest" description="Disordered" evidence="2">
    <location>
        <begin position="314"/>
        <end position="333"/>
    </location>
</feature>
<sequence length="333" mass="37989">MNKILTVVNWTVMGLLALFLILTFFNSKKGGDAAGQGQGTFWLILAAGALAVLLVVNLLPFRWGKYAGLAVILLPFFLIWFDDVFINLKKEFSYDQADYDGSRYFADPQRKAIARALSFDRMDELERLLREPVPLINDARNPEHWTLLDYAARSYSSYNTVYNKDWNITRRKLELLLEAGAKIENADPGRMATHAQCIDRCPAAMLQFFLDRGADPNTNGPYEMPLLFNVIHHAEEPLEKIQILLDHGVPLQQTSTFDVETEHYSPLLFAAHLGHWNICLLLIQKGADVRFKAPNGFTLTDYLKKQEDEYARYPQTPSPEFETVKSLMVQPNQ</sequence>
<keyword evidence="3" id="KW-0812">Transmembrane</keyword>
<dbReference type="Proteomes" id="UP001597116">
    <property type="component" value="Unassembled WGS sequence"/>
</dbReference>
<keyword evidence="5" id="KW-1185">Reference proteome</keyword>
<organism evidence="4 5">
    <name type="scientific">Larkinella insperata</name>
    <dbReference type="NCBI Taxonomy" id="332158"/>
    <lineage>
        <taxon>Bacteria</taxon>
        <taxon>Pseudomonadati</taxon>
        <taxon>Bacteroidota</taxon>
        <taxon>Cytophagia</taxon>
        <taxon>Cytophagales</taxon>
        <taxon>Spirosomataceae</taxon>
        <taxon>Larkinella</taxon>
    </lineage>
</organism>
<keyword evidence="1" id="KW-0040">ANK repeat</keyword>
<dbReference type="InterPro" id="IPR002110">
    <property type="entry name" value="Ankyrin_rpt"/>
</dbReference>
<dbReference type="RefSeq" id="WP_265994155.1">
    <property type="nucleotide sequence ID" value="NZ_CP110973.1"/>
</dbReference>
<dbReference type="Pfam" id="PF00023">
    <property type="entry name" value="Ank"/>
    <property type="match status" value="1"/>
</dbReference>
<feature type="transmembrane region" description="Helical" evidence="3">
    <location>
        <begin position="66"/>
        <end position="86"/>
    </location>
</feature>
<feature type="transmembrane region" description="Helical" evidence="3">
    <location>
        <begin position="39"/>
        <end position="59"/>
    </location>
</feature>
<evidence type="ECO:0000313" key="5">
    <source>
        <dbReference type="Proteomes" id="UP001597116"/>
    </source>
</evidence>
<dbReference type="SUPFAM" id="SSF48403">
    <property type="entry name" value="Ankyrin repeat"/>
    <property type="match status" value="1"/>
</dbReference>
<dbReference type="PANTHER" id="PTHR24133">
    <property type="entry name" value="ANKYRIN DOMAIN-CONTAINING"/>
    <property type="match status" value="1"/>
</dbReference>
<dbReference type="PANTHER" id="PTHR24133:SF40">
    <property type="entry name" value="ANKYRIN REPEAT DOMAIN 44"/>
    <property type="match status" value="1"/>
</dbReference>
<evidence type="ECO:0000256" key="1">
    <source>
        <dbReference type="PROSITE-ProRule" id="PRU00023"/>
    </source>
</evidence>
<dbReference type="Gene3D" id="1.25.40.20">
    <property type="entry name" value="Ankyrin repeat-containing domain"/>
    <property type="match status" value="1"/>
</dbReference>
<dbReference type="PROSITE" id="PS50088">
    <property type="entry name" value="ANK_REPEAT"/>
    <property type="match status" value="1"/>
</dbReference>
<protein>
    <submittedName>
        <fullName evidence="4">Ankyrin repeat domain-containing protein</fullName>
    </submittedName>
</protein>
<keyword evidence="3" id="KW-0472">Membrane</keyword>
<dbReference type="InterPro" id="IPR036770">
    <property type="entry name" value="Ankyrin_rpt-contain_sf"/>
</dbReference>
<keyword evidence="3" id="KW-1133">Transmembrane helix</keyword>
<dbReference type="EMBL" id="JBHTLP010000024">
    <property type="protein sequence ID" value="MFD1145095.1"/>
    <property type="molecule type" value="Genomic_DNA"/>
</dbReference>
<accession>A0ABW3QHM4</accession>
<comment type="caution">
    <text evidence="4">The sequence shown here is derived from an EMBL/GenBank/DDBJ whole genome shotgun (WGS) entry which is preliminary data.</text>
</comment>
<proteinExistence type="predicted"/>
<feature type="transmembrane region" description="Helical" evidence="3">
    <location>
        <begin position="7"/>
        <end position="27"/>
    </location>
</feature>
<gene>
    <name evidence="4" type="ORF">ACFQ4C_28455</name>
</gene>
<reference evidence="5" key="1">
    <citation type="journal article" date="2019" name="Int. J. Syst. Evol. Microbiol.">
        <title>The Global Catalogue of Microorganisms (GCM) 10K type strain sequencing project: providing services to taxonomists for standard genome sequencing and annotation.</title>
        <authorList>
            <consortium name="The Broad Institute Genomics Platform"/>
            <consortium name="The Broad Institute Genome Sequencing Center for Infectious Disease"/>
            <person name="Wu L."/>
            <person name="Ma J."/>
        </authorList>
    </citation>
    <scope>NUCLEOTIDE SEQUENCE [LARGE SCALE GENOMIC DNA]</scope>
    <source>
        <strain evidence="5">CCUG 55608</strain>
    </source>
</reference>
<name>A0ABW3QHM4_9BACT</name>
<feature type="repeat" description="ANK" evidence="1">
    <location>
        <begin position="262"/>
        <end position="294"/>
    </location>
</feature>
<evidence type="ECO:0000256" key="2">
    <source>
        <dbReference type="SAM" id="MobiDB-lite"/>
    </source>
</evidence>
<dbReference type="PROSITE" id="PS50297">
    <property type="entry name" value="ANK_REP_REGION"/>
    <property type="match status" value="1"/>
</dbReference>
<dbReference type="InterPro" id="IPR052391">
    <property type="entry name" value="E3_Ligase-Neurotoxin"/>
</dbReference>